<proteinExistence type="predicted"/>
<organism evidence="1 2">
    <name type="scientific">Phocaeicola coprophilus</name>
    <dbReference type="NCBI Taxonomy" id="387090"/>
    <lineage>
        <taxon>Bacteria</taxon>
        <taxon>Pseudomonadati</taxon>
        <taxon>Bacteroidota</taxon>
        <taxon>Bacteroidia</taxon>
        <taxon>Bacteroidales</taxon>
        <taxon>Bacteroidaceae</taxon>
        <taxon>Phocaeicola</taxon>
    </lineage>
</organism>
<protein>
    <submittedName>
        <fullName evidence="1">Uncharacterized protein</fullName>
    </submittedName>
</protein>
<comment type="caution">
    <text evidence="1">The sequence shown here is derived from an EMBL/GenBank/DDBJ whole genome shotgun (WGS) entry which is preliminary data.</text>
</comment>
<name>A0A413T3M2_9BACT</name>
<sequence>MMSNKKNRNNMAENITPVQLSVKDFETREVMMIDYTFSQTTDREGQISGIPRGGRIDIRVKAMNDGNNQLLQWMLSPNDPRDIKITFYNTIDGSTMKELEGTGCYCVHYMEKWEDGEEHFEQLQIVCQELKNGPVAFQNPWK</sequence>
<dbReference type="Proteomes" id="UP000283855">
    <property type="component" value="Unassembled WGS sequence"/>
</dbReference>
<evidence type="ECO:0000313" key="2">
    <source>
        <dbReference type="Proteomes" id="UP000283855"/>
    </source>
</evidence>
<dbReference type="Pfam" id="PF17642">
    <property type="entry name" value="TssD"/>
    <property type="match status" value="1"/>
</dbReference>
<dbReference type="EMBL" id="QSFT01000004">
    <property type="protein sequence ID" value="RHA78038.1"/>
    <property type="molecule type" value="Genomic_DNA"/>
</dbReference>
<gene>
    <name evidence="1" type="ORF">DW921_03280</name>
</gene>
<evidence type="ECO:0000313" key="1">
    <source>
        <dbReference type="EMBL" id="RHA78038.1"/>
    </source>
</evidence>
<dbReference type="InterPro" id="IPR041408">
    <property type="entry name" value="Hcp_Tssd"/>
</dbReference>
<accession>A0A413T3M2</accession>
<reference evidence="1 2" key="1">
    <citation type="submission" date="2018-08" db="EMBL/GenBank/DDBJ databases">
        <title>A genome reference for cultivated species of the human gut microbiota.</title>
        <authorList>
            <person name="Zou Y."/>
            <person name="Xue W."/>
            <person name="Luo G."/>
        </authorList>
    </citation>
    <scope>NUCLEOTIDE SEQUENCE [LARGE SCALE GENOMIC DNA]</scope>
    <source>
        <strain evidence="1 2">AM42-38</strain>
    </source>
</reference>
<dbReference type="AlphaFoldDB" id="A0A413T3M2"/>
<dbReference type="GO" id="GO:0033104">
    <property type="term" value="C:type VI protein secretion system complex"/>
    <property type="evidence" value="ECO:0007669"/>
    <property type="project" value="InterPro"/>
</dbReference>